<dbReference type="AlphaFoldDB" id="A0A5B2VLJ8"/>
<accession>A0A5B2VLJ8</accession>
<dbReference type="Proteomes" id="UP000324611">
    <property type="component" value="Unassembled WGS sequence"/>
</dbReference>
<dbReference type="EMBL" id="VUOC01000004">
    <property type="protein sequence ID" value="KAA2239588.1"/>
    <property type="molecule type" value="Genomic_DNA"/>
</dbReference>
<evidence type="ECO:0000313" key="1">
    <source>
        <dbReference type="EMBL" id="KAA2239588.1"/>
    </source>
</evidence>
<protein>
    <submittedName>
        <fullName evidence="1">Uncharacterized protein</fullName>
    </submittedName>
</protein>
<evidence type="ECO:0000313" key="2">
    <source>
        <dbReference type="Proteomes" id="UP000324611"/>
    </source>
</evidence>
<sequence length="117" mass="13609">MRLYETGKLDFLKRGTDTIWMLESLLTESGIIVGRIWNSHGVTDYNTYEAFSPYICRLVESWDTAAIRMEAETQARAFHSMHIYATRVISAADNPRIDTISFTELFQWKRDIPANDR</sequence>
<name>A0A5B2VLJ8_9BACT</name>
<gene>
    <name evidence="1" type="ORF">F0L74_25690</name>
</gene>
<reference evidence="1 2" key="1">
    <citation type="submission" date="2019-09" db="EMBL/GenBank/DDBJ databases">
        <title>Chitinophaga ginsengihumi sp. nov., isolated from soil of ginseng rhizosphere.</title>
        <authorList>
            <person name="Lee J."/>
        </authorList>
    </citation>
    <scope>NUCLEOTIDE SEQUENCE [LARGE SCALE GENOMIC DNA]</scope>
    <source>
        <strain evidence="1 2">BN140078</strain>
    </source>
</reference>
<keyword evidence="2" id="KW-1185">Reference proteome</keyword>
<organism evidence="1 2">
    <name type="scientific">Chitinophaga agrisoli</name>
    <dbReference type="NCBI Taxonomy" id="2607653"/>
    <lineage>
        <taxon>Bacteria</taxon>
        <taxon>Pseudomonadati</taxon>
        <taxon>Bacteroidota</taxon>
        <taxon>Chitinophagia</taxon>
        <taxon>Chitinophagales</taxon>
        <taxon>Chitinophagaceae</taxon>
        <taxon>Chitinophaga</taxon>
    </lineage>
</organism>
<comment type="caution">
    <text evidence="1">The sequence shown here is derived from an EMBL/GenBank/DDBJ whole genome shotgun (WGS) entry which is preliminary data.</text>
</comment>
<proteinExistence type="predicted"/>
<reference evidence="1 2" key="2">
    <citation type="submission" date="2019-09" db="EMBL/GenBank/DDBJ databases">
        <authorList>
            <person name="Jin C."/>
        </authorList>
    </citation>
    <scope>NUCLEOTIDE SEQUENCE [LARGE SCALE GENOMIC DNA]</scope>
    <source>
        <strain evidence="1 2">BN140078</strain>
    </source>
</reference>